<protein>
    <submittedName>
        <fullName evidence="4">Amidase domain-containing protein</fullName>
    </submittedName>
</protein>
<reference evidence="4 5" key="1">
    <citation type="submission" date="2024-09" db="EMBL/GenBank/DDBJ databases">
        <title>Itraconazole resistance in Madurella fahalii resulting from another homologue of gene encoding cytochrome P450 14-alpha sterol demethylase (CYP51).</title>
        <authorList>
            <person name="Yoshioka I."/>
            <person name="Fahal A.H."/>
            <person name="Kaneko S."/>
            <person name="Yaguchi T."/>
        </authorList>
    </citation>
    <scope>NUCLEOTIDE SEQUENCE [LARGE SCALE GENOMIC DNA]</scope>
    <source>
        <strain evidence="4 5">IFM 68171</strain>
    </source>
</reference>
<evidence type="ECO:0000313" key="4">
    <source>
        <dbReference type="EMBL" id="GAB1310578.1"/>
    </source>
</evidence>
<feature type="chain" id="PRO_5046579971" evidence="2">
    <location>
        <begin position="26"/>
        <end position="582"/>
    </location>
</feature>
<keyword evidence="5" id="KW-1185">Reference proteome</keyword>
<dbReference type="Gene3D" id="3.90.1300.10">
    <property type="entry name" value="Amidase signature (AS) domain"/>
    <property type="match status" value="1"/>
</dbReference>
<evidence type="ECO:0000256" key="2">
    <source>
        <dbReference type="SAM" id="SignalP"/>
    </source>
</evidence>
<dbReference type="EMBL" id="BAAFSV010000001">
    <property type="protein sequence ID" value="GAB1310578.1"/>
    <property type="molecule type" value="Genomic_DNA"/>
</dbReference>
<dbReference type="InterPro" id="IPR023631">
    <property type="entry name" value="Amidase_dom"/>
</dbReference>
<dbReference type="Proteomes" id="UP001628179">
    <property type="component" value="Unassembled WGS sequence"/>
</dbReference>
<name>A0ABQ0FYL6_9PEZI</name>
<accession>A0ABQ0FYL6</accession>
<dbReference type="Pfam" id="PF01425">
    <property type="entry name" value="Amidase"/>
    <property type="match status" value="1"/>
</dbReference>
<keyword evidence="1" id="KW-0812">Transmembrane</keyword>
<dbReference type="SUPFAM" id="SSF75304">
    <property type="entry name" value="Amidase signature (AS) enzymes"/>
    <property type="match status" value="1"/>
</dbReference>
<feature type="transmembrane region" description="Helical" evidence="1">
    <location>
        <begin position="561"/>
        <end position="581"/>
    </location>
</feature>
<evidence type="ECO:0000256" key="1">
    <source>
        <dbReference type="SAM" id="Phobius"/>
    </source>
</evidence>
<dbReference type="GeneID" id="98171533"/>
<dbReference type="PANTHER" id="PTHR42678:SF34">
    <property type="entry name" value="OS04G0183300 PROTEIN"/>
    <property type="match status" value="1"/>
</dbReference>
<comment type="caution">
    <text evidence="4">The sequence shown here is derived from an EMBL/GenBank/DDBJ whole genome shotgun (WGS) entry which is preliminary data.</text>
</comment>
<evidence type="ECO:0000313" key="5">
    <source>
        <dbReference type="Proteomes" id="UP001628179"/>
    </source>
</evidence>
<keyword evidence="1" id="KW-0472">Membrane</keyword>
<keyword evidence="2" id="KW-0732">Signal</keyword>
<gene>
    <name evidence="4" type="ORF">MFIFM68171_00788</name>
</gene>
<dbReference type="PANTHER" id="PTHR42678">
    <property type="entry name" value="AMIDASE"/>
    <property type="match status" value="1"/>
</dbReference>
<feature type="signal peptide" evidence="2">
    <location>
        <begin position="1"/>
        <end position="25"/>
    </location>
</feature>
<organism evidence="4 5">
    <name type="scientific">Madurella fahalii</name>
    <dbReference type="NCBI Taxonomy" id="1157608"/>
    <lineage>
        <taxon>Eukaryota</taxon>
        <taxon>Fungi</taxon>
        <taxon>Dikarya</taxon>
        <taxon>Ascomycota</taxon>
        <taxon>Pezizomycotina</taxon>
        <taxon>Sordariomycetes</taxon>
        <taxon>Sordariomycetidae</taxon>
        <taxon>Sordariales</taxon>
        <taxon>Sordariales incertae sedis</taxon>
        <taxon>Madurella</taxon>
    </lineage>
</organism>
<evidence type="ECO:0000259" key="3">
    <source>
        <dbReference type="Pfam" id="PF01425"/>
    </source>
</evidence>
<sequence length="582" mass="61632">MLGSSLCRAFPLLSAALCLAKDGSAAVSDSNSFPLLIEAGLEDLASGLESGLFTSVDLVNAYIARINEVNSTLRMVTQINPDALLIAADLDAARAAGTSHGPLHGIPILLKDSIATDDKMENTAGSYALLGARVPEDSTVVAKLREAGAVILGKTSLSQWAHFRSLNTSNGWSAIGGQTEGAYFPRQDPSGSSSGSGVASSLGLALAALGTETHGSILGPASSNNLVGIKPTVGLTSRYLVVPISEHQDTIGPIARSVKDAAYVLSAIAGVDPKDNYTSVIPFETIPDYVAACDPSALSGKRIGVPRNLIDPRSPLVDPIIAAFNAALETLREANATVIDDLILPGYEPVTRGNFERYVVGADSVTNLAGYFSQLTTNPHNITSLAELRSFTQSHPLEAWPERDTLLWDEVLSIGHGNNDSPFFWSNYTAQLYFAGPLGITGALANHSLDALVLPTYFAPALPAMIGAPVVTVPLGKFSESTPVAWNGFGNLVVMAPNVPFGISFLGERFSEERLIGLAYAFEQRTKVRATVEPYIKPETELADVVTRRMAMAATQEGGSVIRFAFNGVVLAVCFLWFVFIY</sequence>
<dbReference type="RefSeq" id="XP_070912311.1">
    <property type="nucleotide sequence ID" value="XM_071056210.1"/>
</dbReference>
<dbReference type="InterPro" id="IPR036928">
    <property type="entry name" value="AS_sf"/>
</dbReference>
<proteinExistence type="predicted"/>
<feature type="domain" description="Amidase" evidence="3">
    <location>
        <begin position="57"/>
        <end position="515"/>
    </location>
</feature>
<keyword evidence="1" id="KW-1133">Transmembrane helix</keyword>